<reference evidence="2" key="1">
    <citation type="journal article" date="2023" name="Nat. Plants">
        <title>Single-cell RNA sequencing provides a high-resolution roadmap for understanding the multicellular compartmentation of specialized metabolism.</title>
        <authorList>
            <person name="Sun S."/>
            <person name="Shen X."/>
            <person name="Li Y."/>
            <person name="Li Y."/>
            <person name="Wang S."/>
            <person name="Li R."/>
            <person name="Zhang H."/>
            <person name="Shen G."/>
            <person name="Guo B."/>
            <person name="Wei J."/>
            <person name="Xu J."/>
            <person name="St-Pierre B."/>
            <person name="Chen S."/>
            <person name="Sun C."/>
        </authorList>
    </citation>
    <scope>NUCLEOTIDE SEQUENCE [LARGE SCALE GENOMIC DNA]</scope>
</reference>
<gene>
    <name evidence="1" type="ORF">M9H77_13157</name>
</gene>
<dbReference type="Proteomes" id="UP001060085">
    <property type="component" value="Linkage Group LG03"/>
</dbReference>
<protein>
    <submittedName>
        <fullName evidence="1">Uncharacterized protein</fullName>
    </submittedName>
</protein>
<evidence type="ECO:0000313" key="1">
    <source>
        <dbReference type="EMBL" id="KAI5672793.1"/>
    </source>
</evidence>
<dbReference type="EMBL" id="CM044703">
    <property type="protein sequence ID" value="KAI5672793.1"/>
    <property type="molecule type" value="Genomic_DNA"/>
</dbReference>
<proteinExistence type="predicted"/>
<evidence type="ECO:0000313" key="2">
    <source>
        <dbReference type="Proteomes" id="UP001060085"/>
    </source>
</evidence>
<comment type="caution">
    <text evidence="1">The sequence shown here is derived from an EMBL/GenBank/DDBJ whole genome shotgun (WGS) entry which is preliminary data.</text>
</comment>
<accession>A0ACC0BJK2</accession>
<name>A0ACC0BJK2_CATRO</name>
<sequence>MKRKWGVQPIKTWSSMKQCLRNRFRVGNCEGLREGQPKVKFIESLMVKQSPKNKELSQAKIEESLKIHVENETSKKEPCCIMNENSIEIKEKKEWKKQRD</sequence>
<keyword evidence="2" id="KW-1185">Reference proteome</keyword>
<organism evidence="1 2">
    <name type="scientific">Catharanthus roseus</name>
    <name type="common">Madagascar periwinkle</name>
    <name type="synonym">Vinca rosea</name>
    <dbReference type="NCBI Taxonomy" id="4058"/>
    <lineage>
        <taxon>Eukaryota</taxon>
        <taxon>Viridiplantae</taxon>
        <taxon>Streptophyta</taxon>
        <taxon>Embryophyta</taxon>
        <taxon>Tracheophyta</taxon>
        <taxon>Spermatophyta</taxon>
        <taxon>Magnoliopsida</taxon>
        <taxon>eudicotyledons</taxon>
        <taxon>Gunneridae</taxon>
        <taxon>Pentapetalae</taxon>
        <taxon>asterids</taxon>
        <taxon>lamiids</taxon>
        <taxon>Gentianales</taxon>
        <taxon>Apocynaceae</taxon>
        <taxon>Rauvolfioideae</taxon>
        <taxon>Vinceae</taxon>
        <taxon>Catharanthinae</taxon>
        <taxon>Catharanthus</taxon>
    </lineage>
</organism>